<dbReference type="AlphaFoldDB" id="A0A8C2LKH9"/>
<dbReference type="PANTHER" id="PTHR23232">
    <property type="entry name" value="KRAB DOMAIN C2H2 ZINC FINGER"/>
    <property type="match status" value="1"/>
</dbReference>
<accession>A0A8C2LKH9</accession>
<protein>
    <recommendedName>
        <fullName evidence="1">KRAB domain-containing protein</fullName>
    </recommendedName>
</protein>
<dbReference type="PANTHER" id="PTHR23232:SF150">
    <property type="entry name" value="ZINC FINGER PROTEIN 993-RELATED"/>
    <property type="match status" value="1"/>
</dbReference>
<evidence type="ECO:0000313" key="3">
    <source>
        <dbReference type="Proteomes" id="UP000694386"/>
    </source>
</evidence>
<reference evidence="2" key="1">
    <citation type="submission" date="2025-08" db="UniProtKB">
        <authorList>
            <consortium name="Ensembl"/>
        </authorList>
    </citation>
    <scope>IDENTIFICATION</scope>
</reference>
<evidence type="ECO:0000313" key="2">
    <source>
        <dbReference type="Ensembl" id="ENSCGRP00001004794.1"/>
    </source>
</evidence>
<dbReference type="Pfam" id="PF01352">
    <property type="entry name" value="KRAB"/>
    <property type="match status" value="1"/>
</dbReference>
<dbReference type="CDD" id="cd07765">
    <property type="entry name" value="KRAB_A-box"/>
    <property type="match status" value="1"/>
</dbReference>
<sequence>MSNFPLQGLLSFRDVSVDFSQEEWECLDCAQRALYMDVMLENYCNLLFVENHRTCGKCEEILHRGTKHFIHDHENIQEKTYKCNELGKVIHESCQCTPYNTNACVETLNINRHKSSKAGEELCKYTDCVNC</sequence>
<reference evidence="2" key="2">
    <citation type="submission" date="2025-09" db="UniProtKB">
        <authorList>
            <consortium name="Ensembl"/>
        </authorList>
    </citation>
    <scope>IDENTIFICATION</scope>
</reference>
<proteinExistence type="predicted"/>
<dbReference type="Ensembl" id="ENSCGRT00001007254.1">
    <property type="protein sequence ID" value="ENSCGRP00001004794.1"/>
    <property type="gene ID" value="ENSCGRG00001006166.1"/>
</dbReference>
<dbReference type="Proteomes" id="UP000694386">
    <property type="component" value="Unplaced"/>
</dbReference>
<organism evidence="2 3">
    <name type="scientific">Cricetulus griseus</name>
    <name type="common">Chinese hamster</name>
    <name type="synonym">Cricetulus barabensis griseus</name>
    <dbReference type="NCBI Taxonomy" id="10029"/>
    <lineage>
        <taxon>Eukaryota</taxon>
        <taxon>Metazoa</taxon>
        <taxon>Chordata</taxon>
        <taxon>Craniata</taxon>
        <taxon>Vertebrata</taxon>
        <taxon>Euteleostomi</taxon>
        <taxon>Mammalia</taxon>
        <taxon>Eutheria</taxon>
        <taxon>Euarchontoglires</taxon>
        <taxon>Glires</taxon>
        <taxon>Rodentia</taxon>
        <taxon>Myomorpha</taxon>
        <taxon>Muroidea</taxon>
        <taxon>Cricetidae</taxon>
        <taxon>Cricetinae</taxon>
        <taxon>Cricetulus</taxon>
    </lineage>
</organism>
<dbReference type="SUPFAM" id="SSF109640">
    <property type="entry name" value="KRAB domain (Kruppel-associated box)"/>
    <property type="match status" value="1"/>
</dbReference>
<dbReference type="InterPro" id="IPR050169">
    <property type="entry name" value="Krueppel_C2H2_ZnF"/>
</dbReference>
<dbReference type="GO" id="GO:0006355">
    <property type="term" value="P:regulation of DNA-templated transcription"/>
    <property type="evidence" value="ECO:0007669"/>
    <property type="project" value="InterPro"/>
</dbReference>
<dbReference type="PROSITE" id="PS50805">
    <property type="entry name" value="KRAB"/>
    <property type="match status" value="1"/>
</dbReference>
<evidence type="ECO:0000259" key="1">
    <source>
        <dbReference type="PROSITE" id="PS50805"/>
    </source>
</evidence>
<dbReference type="SMART" id="SM00349">
    <property type="entry name" value="KRAB"/>
    <property type="match status" value="1"/>
</dbReference>
<dbReference type="Gene3D" id="6.10.140.140">
    <property type="match status" value="1"/>
</dbReference>
<name>A0A8C2LKH9_CRIGR</name>
<dbReference type="InterPro" id="IPR001909">
    <property type="entry name" value="KRAB"/>
</dbReference>
<dbReference type="InterPro" id="IPR036051">
    <property type="entry name" value="KRAB_dom_sf"/>
</dbReference>
<feature type="domain" description="KRAB" evidence="1">
    <location>
        <begin position="10"/>
        <end position="81"/>
    </location>
</feature>